<dbReference type="Proteomes" id="UP001430953">
    <property type="component" value="Unassembled WGS sequence"/>
</dbReference>
<name>A0AAW2E522_9HYME</name>
<sequence length="72" mass="8612">MHTGLFRVFYFHQQPRYIQKTKKNILKIYNVAFRDIAKKRKKIFLKFCNVALCATKNRCIPYASSCNSFCEK</sequence>
<evidence type="ECO:0000313" key="1">
    <source>
        <dbReference type="EMBL" id="KAL0098766.1"/>
    </source>
</evidence>
<reference evidence="1 2" key="1">
    <citation type="submission" date="2023-03" db="EMBL/GenBank/DDBJ databases">
        <title>High recombination rates correlate with genetic variation in Cardiocondyla obscurior ants.</title>
        <authorList>
            <person name="Errbii M."/>
        </authorList>
    </citation>
    <scope>NUCLEOTIDE SEQUENCE [LARGE SCALE GENOMIC DNA]</scope>
    <source>
        <strain evidence="1">Alpha-2009</strain>
        <tissue evidence="1">Whole body</tissue>
    </source>
</reference>
<gene>
    <name evidence="1" type="ORF">PUN28_020722</name>
</gene>
<keyword evidence="2" id="KW-1185">Reference proteome</keyword>
<dbReference type="EMBL" id="JADYXP020000037">
    <property type="protein sequence ID" value="KAL0098766.1"/>
    <property type="molecule type" value="Genomic_DNA"/>
</dbReference>
<dbReference type="AlphaFoldDB" id="A0AAW2E522"/>
<evidence type="ECO:0000313" key="2">
    <source>
        <dbReference type="Proteomes" id="UP001430953"/>
    </source>
</evidence>
<proteinExistence type="predicted"/>
<accession>A0AAW2E522</accession>
<organism evidence="1 2">
    <name type="scientific">Cardiocondyla obscurior</name>
    <dbReference type="NCBI Taxonomy" id="286306"/>
    <lineage>
        <taxon>Eukaryota</taxon>
        <taxon>Metazoa</taxon>
        <taxon>Ecdysozoa</taxon>
        <taxon>Arthropoda</taxon>
        <taxon>Hexapoda</taxon>
        <taxon>Insecta</taxon>
        <taxon>Pterygota</taxon>
        <taxon>Neoptera</taxon>
        <taxon>Endopterygota</taxon>
        <taxon>Hymenoptera</taxon>
        <taxon>Apocrita</taxon>
        <taxon>Aculeata</taxon>
        <taxon>Formicoidea</taxon>
        <taxon>Formicidae</taxon>
        <taxon>Myrmicinae</taxon>
        <taxon>Cardiocondyla</taxon>
    </lineage>
</organism>
<comment type="caution">
    <text evidence="1">The sequence shown here is derived from an EMBL/GenBank/DDBJ whole genome shotgun (WGS) entry which is preliminary data.</text>
</comment>
<protein>
    <submittedName>
        <fullName evidence="1">Uncharacterized protein</fullName>
    </submittedName>
</protein>